<dbReference type="RefSeq" id="WP_265721919.1">
    <property type="nucleotide sequence ID" value="NZ_JAPIVK010000016.1"/>
</dbReference>
<dbReference type="PANTHER" id="PTHR23517">
    <property type="entry name" value="RESISTANCE PROTEIN MDTM, PUTATIVE-RELATED-RELATED"/>
    <property type="match status" value="1"/>
</dbReference>
<feature type="transmembrane region" description="Helical" evidence="9">
    <location>
        <begin position="426"/>
        <end position="446"/>
    </location>
</feature>
<dbReference type="EMBL" id="JBHUJD010000016">
    <property type="protein sequence ID" value="MFD2311329.1"/>
    <property type="molecule type" value="Genomic_DNA"/>
</dbReference>
<dbReference type="Gene3D" id="1.20.1250.20">
    <property type="entry name" value="MFS general substrate transporter like domains"/>
    <property type="match status" value="2"/>
</dbReference>
<dbReference type="SUPFAM" id="SSF103473">
    <property type="entry name" value="MFS general substrate transporter"/>
    <property type="match status" value="1"/>
</dbReference>
<feature type="transmembrane region" description="Helical" evidence="9">
    <location>
        <begin position="329"/>
        <end position="349"/>
    </location>
</feature>
<comment type="subcellular location">
    <subcellularLocation>
        <location evidence="1">Cell membrane</location>
        <topology evidence="1">Multi-pass membrane protein</topology>
    </subcellularLocation>
    <subcellularLocation>
        <location evidence="8">Membrane</location>
        <topology evidence="8">Multi-pass membrane protein</topology>
    </subcellularLocation>
</comment>
<evidence type="ECO:0000256" key="8">
    <source>
        <dbReference type="RuleBase" id="RU003755"/>
    </source>
</evidence>
<feature type="transmembrane region" description="Helical" evidence="9">
    <location>
        <begin position="400"/>
        <end position="420"/>
    </location>
</feature>
<dbReference type="Pfam" id="PF00854">
    <property type="entry name" value="PTR2"/>
    <property type="match status" value="2"/>
</dbReference>
<feature type="transmembrane region" description="Helical" evidence="9">
    <location>
        <begin position="297"/>
        <end position="317"/>
    </location>
</feature>
<evidence type="ECO:0000256" key="5">
    <source>
        <dbReference type="ARBA" id="ARBA00022856"/>
    </source>
</evidence>
<dbReference type="NCBIfam" id="TIGR00924">
    <property type="entry name" value="yjdL_sub1_fam"/>
    <property type="match status" value="1"/>
</dbReference>
<feature type="transmembrane region" description="Helical" evidence="9">
    <location>
        <begin position="247"/>
        <end position="268"/>
    </location>
</feature>
<dbReference type="InterPro" id="IPR050171">
    <property type="entry name" value="MFS_Transporters"/>
</dbReference>
<dbReference type="PANTHER" id="PTHR23517:SF15">
    <property type="entry name" value="PROTON-DEPENDENT OLIGOPEPTIDE FAMILY TRANSPORT PROTEIN"/>
    <property type="match status" value="1"/>
</dbReference>
<keyword evidence="5" id="KW-0653">Protein transport</keyword>
<name>A0ABW5EE04_9GAMM</name>
<keyword evidence="6 9" id="KW-1133">Transmembrane helix</keyword>
<dbReference type="InterPro" id="IPR018456">
    <property type="entry name" value="PTR2_symporter_CS"/>
</dbReference>
<feature type="transmembrane region" description="Helical" evidence="9">
    <location>
        <begin position="206"/>
        <end position="226"/>
    </location>
</feature>
<organism evidence="10 11">
    <name type="scientific">Microbulbifer halophilus</name>
    <dbReference type="NCBI Taxonomy" id="453963"/>
    <lineage>
        <taxon>Bacteria</taxon>
        <taxon>Pseudomonadati</taxon>
        <taxon>Pseudomonadota</taxon>
        <taxon>Gammaproteobacteria</taxon>
        <taxon>Cellvibrionales</taxon>
        <taxon>Microbulbiferaceae</taxon>
        <taxon>Microbulbifer</taxon>
    </lineage>
</organism>
<dbReference type="PROSITE" id="PS01023">
    <property type="entry name" value="PTR2_2"/>
    <property type="match status" value="1"/>
</dbReference>
<evidence type="ECO:0000256" key="7">
    <source>
        <dbReference type="ARBA" id="ARBA00023136"/>
    </source>
</evidence>
<dbReference type="InterPro" id="IPR000109">
    <property type="entry name" value="POT_fam"/>
</dbReference>
<evidence type="ECO:0000256" key="9">
    <source>
        <dbReference type="SAM" id="Phobius"/>
    </source>
</evidence>
<evidence type="ECO:0000256" key="1">
    <source>
        <dbReference type="ARBA" id="ARBA00004651"/>
    </source>
</evidence>
<protein>
    <submittedName>
        <fullName evidence="10">Peptide MFS transporter</fullName>
    </submittedName>
</protein>
<feature type="transmembrane region" description="Helical" evidence="9">
    <location>
        <begin position="88"/>
        <end position="111"/>
    </location>
</feature>
<sequence length="475" mass="51528">MTSEVAATADSNHPPHNSRSFLGHPAGLGYIVFTEAWERFSFYGMQALLVLYMANYLLHPGAVEQVAAFAGFRALLEGVLGPLSTQALATQIFGIYGGLIYLAPIFGGLLGDRVLGQRRAVVLGAVIMSLGHFLMALESAFLFALLALVLGCGLLKGNLAAQVGRLYEKNDQRRDAAYSIYYASINIGAFIAPLICGTLGEIYGWHYGFGVAGLGMLVGTAIYLAGRDRLPPDNLVRRGSGDALKPGEGRVIAGLLMVLAVTALFWTAQFQVWNAYVLWIRDRVDRVLFETTVPVTWFPSLDSLAVLLLAPAIIAFWRWQNRRRREPGDLDKIGIGCGIFALACAWLALADMLSAGGAVAIWWPAVFHFICACGYLYVAPTALSLFSRAAPPSINAMMVGVYYLGLFFGSVFSGFLGRFYEILPAGGFWFLHAAIAGSGAVLVWLLRRPLLRLLEVPGSGRQGQERHDHSQEATV</sequence>
<keyword evidence="2 8" id="KW-0813">Transport</keyword>
<evidence type="ECO:0000256" key="3">
    <source>
        <dbReference type="ARBA" id="ARBA00022475"/>
    </source>
</evidence>
<dbReference type="InterPro" id="IPR005279">
    <property type="entry name" value="Dipep/tripep_permease"/>
</dbReference>
<dbReference type="Proteomes" id="UP001597425">
    <property type="component" value="Unassembled WGS sequence"/>
</dbReference>
<evidence type="ECO:0000256" key="4">
    <source>
        <dbReference type="ARBA" id="ARBA00022692"/>
    </source>
</evidence>
<evidence type="ECO:0000313" key="10">
    <source>
        <dbReference type="EMBL" id="MFD2311329.1"/>
    </source>
</evidence>
<feature type="transmembrane region" description="Helical" evidence="9">
    <location>
        <begin position="180"/>
        <end position="200"/>
    </location>
</feature>
<feature type="transmembrane region" description="Helical" evidence="9">
    <location>
        <begin position="40"/>
        <end position="58"/>
    </location>
</feature>
<feature type="transmembrane region" description="Helical" evidence="9">
    <location>
        <begin position="141"/>
        <end position="159"/>
    </location>
</feature>
<keyword evidence="4 8" id="KW-0812">Transmembrane</keyword>
<evidence type="ECO:0000256" key="2">
    <source>
        <dbReference type="ARBA" id="ARBA00022448"/>
    </source>
</evidence>
<dbReference type="PROSITE" id="PS01022">
    <property type="entry name" value="PTR2_1"/>
    <property type="match status" value="1"/>
</dbReference>
<comment type="similarity">
    <text evidence="8">Belongs to the major facilitator superfamily. Proton-dependent oligopeptide transporter (POT/PTR) (TC 2.A.17) family.</text>
</comment>
<evidence type="ECO:0000256" key="6">
    <source>
        <dbReference type="ARBA" id="ARBA00022989"/>
    </source>
</evidence>
<reference evidence="11" key="1">
    <citation type="journal article" date="2019" name="Int. J. Syst. Evol. Microbiol.">
        <title>The Global Catalogue of Microorganisms (GCM) 10K type strain sequencing project: providing services to taxonomists for standard genome sequencing and annotation.</title>
        <authorList>
            <consortium name="The Broad Institute Genomics Platform"/>
            <consortium name="The Broad Institute Genome Sequencing Center for Infectious Disease"/>
            <person name="Wu L."/>
            <person name="Ma J."/>
        </authorList>
    </citation>
    <scope>NUCLEOTIDE SEQUENCE [LARGE SCALE GENOMIC DNA]</scope>
    <source>
        <strain evidence="11">KCTC 12848</strain>
    </source>
</reference>
<proteinExistence type="inferred from homology"/>
<comment type="caution">
    <text evidence="10">The sequence shown here is derived from an EMBL/GenBank/DDBJ whole genome shotgun (WGS) entry which is preliminary data.</text>
</comment>
<keyword evidence="7 9" id="KW-0472">Membrane</keyword>
<keyword evidence="5" id="KW-0571">Peptide transport</keyword>
<evidence type="ECO:0000313" key="11">
    <source>
        <dbReference type="Proteomes" id="UP001597425"/>
    </source>
</evidence>
<dbReference type="InterPro" id="IPR036259">
    <property type="entry name" value="MFS_trans_sf"/>
</dbReference>
<feature type="transmembrane region" description="Helical" evidence="9">
    <location>
        <begin position="361"/>
        <end position="379"/>
    </location>
</feature>
<keyword evidence="3" id="KW-1003">Cell membrane</keyword>
<accession>A0ABW5EE04</accession>
<gene>
    <name evidence="10" type="ORF">ACFSKX_12965</name>
</gene>
<keyword evidence="11" id="KW-1185">Reference proteome</keyword>
<feature type="transmembrane region" description="Helical" evidence="9">
    <location>
        <begin position="118"/>
        <end position="135"/>
    </location>
</feature>
<dbReference type="CDD" id="cd17346">
    <property type="entry name" value="MFS_DtpA_like"/>
    <property type="match status" value="1"/>
</dbReference>